<evidence type="ECO:0000256" key="1">
    <source>
        <dbReference type="ARBA" id="ARBA00004496"/>
    </source>
</evidence>
<protein>
    <recommendedName>
        <fullName evidence="3">UDP-N-acetylmuramate--L-alanine ligase</fullName>
        <ecNumber evidence="3">6.3.2.8</ecNumber>
    </recommendedName>
</protein>
<dbReference type="GO" id="GO:0005524">
    <property type="term" value="F:ATP binding"/>
    <property type="evidence" value="ECO:0007669"/>
    <property type="project" value="UniProtKB-KW"/>
</dbReference>
<dbReference type="UniPathway" id="UPA00219"/>
<gene>
    <name evidence="12" type="ORF">UFOPK2624_00679</name>
</gene>
<dbReference type="InterPro" id="IPR036565">
    <property type="entry name" value="Mur-like_cat_sf"/>
</dbReference>
<sequence length="469" mass="49038">MPAAIESDPVPSLTQRRSIHILGVGGPGMSAIASALVGMGHAVSGSDVVESAVLERLRSEGVVVYVGHSPDNIGVNVEALVVSTAIPEGNPEIIAARARLLPVVRRTALLPAIAAERRTIAVTGTHGKTTTSSMLALILLGAGLDPSFLIGGELRQLGTNAKWSDGEWFVLEADESDGSGFSIDHEAVIVTNIEADHLEFHGSFENLYRAFERFVASTSGPVVLCADDPNTARLARGMKAITYGLSNEATVRIVGLEGSRSGVDFTVVVGGEELGEVHVPVPGTHNALNACGAIALALQLGVSFDDCVMALATFGGVGRRFEPKGEANGIVFIDDYAHLPTEIAAAISAGHDGDWKRLVVVFQPHRYSRTQTLWQDYADAFDDADLLVLTGIYAAGEAPRAGVTGQLIVDAVAAAHPEQAVQYVAERESLAAVLASELRSGDLCLTLGAGDITTLADEILVLLNQGSAL</sequence>
<evidence type="ECO:0000259" key="9">
    <source>
        <dbReference type="Pfam" id="PF01225"/>
    </source>
</evidence>
<dbReference type="EC" id="6.3.2.8" evidence="3"/>
<dbReference type="InterPro" id="IPR004101">
    <property type="entry name" value="Mur_ligase_C"/>
</dbReference>
<keyword evidence="7" id="KW-0067">ATP-binding</keyword>
<dbReference type="AlphaFoldDB" id="A0A6J6Q5Z1"/>
<evidence type="ECO:0000259" key="11">
    <source>
        <dbReference type="Pfam" id="PF08245"/>
    </source>
</evidence>
<dbReference type="EMBL" id="CAEZXY010000019">
    <property type="protein sequence ID" value="CAB4703394.1"/>
    <property type="molecule type" value="Genomic_DNA"/>
</dbReference>
<keyword evidence="4" id="KW-0963">Cytoplasm</keyword>
<evidence type="ECO:0000256" key="6">
    <source>
        <dbReference type="ARBA" id="ARBA00022741"/>
    </source>
</evidence>
<feature type="domain" description="Mur ligase N-terminal catalytic" evidence="9">
    <location>
        <begin position="19"/>
        <end position="117"/>
    </location>
</feature>
<reference evidence="12" key="1">
    <citation type="submission" date="2020-05" db="EMBL/GenBank/DDBJ databases">
        <authorList>
            <person name="Chiriac C."/>
            <person name="Salcher M."/>
            <person name="Ghai R."/>
            <person name="Kavagutti S V."/>
        </authorList>
    </citation>
    <scope>NUCLEOTIDE SEQUENCE</scope>
</reference>
<comment type="subcellular location">
    <subcellularLocation>
        <location evidence="1">Cytoplasm</location>
    </subcellularLocation>
</comment>
<dbReference type="SUPFAM" id="SSF53623">
    <property type="entry name" value="MurD-like peptide ligases, catalytic domain"/>
    <property type="match status" value="1"/>
</dbReference>
<dbReference type="Gene3D" id="3.40.50.720">
    <property type="entry name" value="NAD(P)-binding Rossmann-like Domain"/>
    <property type="match status" value="1"/>
</dbReference>
<dbReference type="Pfam" id="PF08245">
    <property type="entry name" value="Mur_ligase_M"/>
    <property type="match status" value="1"/>
</dbReference>
<dbReference type="InterPro" id="IPR050061">
    <property type="entry name" value="MurCDEF_pg_biosynth"/>
</dbReference>
<dbReference type="InterPro" id="IPR000713">
    <property type="entry name" value="Mur_ligase_N"/>
</dbReference>
<evidence type="ECO:0000256" key="5">
    <source>
        <dbReference type="ARBA" id="ARBA00022598"/>
    </source>
</evidence>
<dbReference type="InterPro" id="IPR013221">
    <property type="entry name" value="Mur_ligase_cen"/>
</dbReference>
<comment type="catalytic activity">
    <reaction evidence="8">
        <text>UDP-N-acetyl-alpha-D-muramate + L-alanine + ATP = UDP-N-acetyl-alpha-D-muramoyl-L-alanine + ADP + phosphate + H(+)</text>
        <dbReference type="Rhea" id="RHEA:23372"/>
        <dbReference type="ChEBI" id="CHEBI:15378"/>
        <dbReference type="ChEBI" id="CHEBI:30616"/>
        <dbReference type="ChEBI" id="CHEBI:43474"/>
        <dbReference type="ChEBI" id="CHEBI:57972"/>
        <dbReference type="ChEBI" id="CHEBI:70757"/>
        <dbReference type="ChEBI" id="CHEBI:83898"/>
        <dbReference type="ChEBI" id="CHEBI:456216"/>
        <dbReference type="EC" id="6.3.2.8"/>
    </reaction>
</comment>
<dbReference type="Gene3D" id="3.90.190.20">
    <property type="entry name" value="Mur ligase, C-terminal domain"/>
    <property type="match status" value="1"/>
</dbReference>
<accession>A0A6J6Q5Z1</accession>
<dbReference type="InterPro" id="IPR005758">
    <property type="entry name" value="UDP-N-AcMur_Ala_ligase_MurC"/>
</dbReference>
<organism evidence="12">
    <name type="scientific">freshwater metagenome</name>
    <dbReference type="NCBI Taxonomy" id="449393"/>
    <lineage>
        <taxon>unclassified sequences</taxon>
        <taxon>metagenomes</taxon>
        <taxon>ecological metagenomes</taxon>
    </lineage>
</organism>
<dbReference type="GO" id="GO:0008763">
    <property type="term" value="F:UDP-N-acetylmuramate-L-alanine ligase activity"/>
    <property type="evidence" value="ECO:0007669"/>
    <property type="project" value="UniProtKB-EC"/>
</dbReference>
<evidence type="ECO:0000256" key="2">
    <source>
        <dbReference type="ARBA" id="ARBA00004752"/>
    </source>
</evidence>
<dbReference type="SUPFAM" id="SSF53244">
    <property type="entry name" value="MurD-like peptide ligases, peptide-binding domain"/>
    <property type="match status" value="1"/>
</dbReference>
<dbReference type="SUPFAM" id="SSF51984">
    <property type="entry name" value="MurCD N-terminal domain"/>
    <property type="match status" value="1"/>
</dbReference>
<proteinExistence type="inferred from homology"/>
<dbReference type="NCBIfam" id="TIGR01082">
    <property type="entry name" value="murC"/>
    <property type="match status" value="1"/>
</dbReference>
<dbReference type="Pfam" id="PF01225">
    <property type="entry name" value="Mur_ligase"/>
    <property type="match status" value="1"/>
</dbReference>
<evidence type="ECO:0000256" key="3">
    <source>
        <dbReference type="ARBA" id="ARBA00012211"/>
    </source>
</evidence>
<comment type="pathway">
    <text evidence="2">Cell wall biogenesis; peptidoglycan biosynthesis.</text>
</comment>
<keyword evidence="5" id="KW-0436">Ligase</keyword>
<dbReference type="Pfam" id="PF02875">
    <property type="entry name" value="Mur_ligase_C"/>
    <property type="match status" value="1"/>
</dbReference>
<dbReference type="PANTHER" id="PTHR43445">
    <property type="entry name" value="UDP-N-ACETYLMURAMATE--L-ALANINE LIGASE-RELATED"/>
    <property type="match status" value="1"/>
</dbReference>
<feature type="domain" description="Mur ligase C-terminal" evidence="10">
    <location>
        <begin position="319"/>
        <end position="450"/>
    </location>
</feature>
<feature type="domain" description="Mur ligase central" evidence="11">
    <location>
        <begin position="122"/>
        <end position="297"/>
    </location>
</feature>
<evidence type="ECO:0000256" key="8">
    <source>
        <dbReference type="ARBA" id="ARBA00047833"/>
    </source>
</evidence>
<name>A0A6J6Q5Z1_9ZZZZ</name>
<evidence type="ECO:0000259" key="10">
    <source>
        <dbReference type="Pfam" id="PF02875"/>
    </source>
</evidence>
<dbReference type="HAMAP" id="MF_00046">
    <property type="entry name" value="MurC"/>
    <property type="match status" value="1"/>
</dbReference>
<evidence type="ECO:0000256" key="7">
    <source>
        <dbReference type="ARBA" id="ARBA00022840"/>
    </source>
</evidence>
<evidence type="ECO:0000256" key="4">
    <source>
        <dbReference type="ARBA" id="ARBA00022490"/>
    </source>
</evidence>
<dbReference type="PANTHER" id="PTHR43445:SF3">
    <property type="entry name" value="UDP-N-ACETYLMURAMATE--L-ALANINE LIGASE"/>
    <property type="match status" value="1"/>
</dbReference>
<dbReference type="InterPro" id="IPR036615">
    <property type="entry name" value="Mur_ligase_C_dom_sf"/>
</dbReference>
<dbReference type="Gene3D" id="3.40.1190.10">
    <property type="entry name" value="Mur-like, catalytic domain"/>
    <property type="match status" value="1"/>
</dbReference>
<dbReference type="GO" id="GO:0005737">
    <property type="term" value="C:cytoplasm"/>
    <property type="evidence" value="ECO:0007669"/>
    <property type="project" value="UniProtKB-SubCell"/>
</dbReference>
<keyword evidence="6" id="KW-0547">Nucleotide-binding</keyword>
<dbReference type="GO" id="GO:0009252">
    <property type="term" value="P:peptidoglycan biosynthetic process"/>
    <property type="evidence" value="ECO:0007669"/>
    <property type="project" value="UniProtKB-UniPathway"/>
</dbReference>
<evidence type="ECO:0000313" key="12">
    <source>
        <dbReference type="EMBL" id="CAB4703394.1"/>
    </source>
</evidence>